<name>A0A6J4KB55_9CHLR</name>
<sequence>MTDTTQIHEVPASNGVVDDIPKFNVKSFNATHVKHFALLLSNVINDQQAQNAINFVLNNMGDSEKIRGASGSLIGAFLGIGLQEAADQLDSFLASLLDISVEEFGKQDAAIYPETIKSLIEHDKFAAFLRSARGLGGVIGTRWSTFS</sequence>
<evidence type="ECO:0000313" key="1">
    <source>
        <dbReference type="EMBL" id="CAA9300274.1"/>
    </source>
</evidence>
<gene>
    <name evidence="1" type="ORF">AVDCRST_MAG93-4549</name>
</gene>
<accession>A0A6J4KB55</accession>
<organism evidence="1">
    <name type="scientific">uncultured Chloroflexia bacterium</name>
    <dbReference type="NCBI Taxonomy" id="1672391"/>
    <lineage>
        <taxon>Bacteria</taxon>
        <taxon>Bacillati</taxon>
        <taxon>Chloroflexota</taxon>
        <taxon>Chloroflexia</taxon>
        <taxon>environmental samples</taxon>
    </lineage>
</organism>
<reference evidence="1" key="1">
    <citation type="submission" date="2020-02" db="EMBL/GenBank/DDBJ databases">
        <authorList>
            <person name="Meier V. D."/>
        </authorList>
    </citation>
    <scope>NUCLEOTIDE SEQUENCE</scope>
    <source>
        <strain evidence="1">AVDCRST_MAG93</strain>
    </source>
</reference>
<dbReference type="EMBL" id="CADCTR010001536">
    <property type="protein sequence ID" value="CAA9300274.1"/>
    <property type="molecule type" value="Genomic_DNA"/>
</dbReference>
<proteinExistence type="predicted"/>
<dbReference type="AlphaFoldDB" id="A0A6J4KB55"/>
<protein>
    <submittedName>
        <fullName evidence="1">Uncharacterized protein</fullName>
    </submittedName>
</protein>